<organism evidence="7 8">
    <name type="scientific">Acorus calamus</name>
    <name type="common">Sweet flag</name>
    <dbReference type="NCBI Taxonomy" id="4465"/>
    <lineage>
        <taxon>Eukaryota</taxon>
        <taxon>Viridiplantae</taxon>
        <taxon>Streptophyta</taxon>
        <taxon>Embryophyta</taxon>
        <taxon>Tracheophyta</taxon>
        <taxon>Spermatophyta</taxon>
        <taxon>Magnoliopsida</taxon>
        <taxon>Liliopsida</taxon>
        <taxon>Acoraceae</taxon>
        <taxon>Acorus</taxon>
    </lineage>
</organism>
<dbReference type="GO" id="GO:0061630">
    <property type="term" value="F:ubiquitin protein ligase activity"/>
    <property type="evidence" value="ECO:0007669"/>
    <property type="project" value="TreeGrafter"/>
</dbReference>
<feature type="domain" description="RING-type" evidence="6">
    <location>
        <begin position="316"/>
        <end position="357"/>
    </location>
</feature>
<evidence type="ECO:0000256" key="3">
    <source>
        <dbReference type="ARBA" id="ARBA00022833"/>
    </source>
</evidence>
<dbReference type="PROSITE" id="PS50089">
    <property type="entry name" value="ZF_RING_2"/>
    <property type="match status" value="1"/>
</dbReference>
<dbReference type="SMART" id="SM00184">
    <property type="entry name" value="RING"/>
    <property type="match status" value="1"/>
</dbReference>
<dbReference type="SMART" id="SM00744">
    <property type="entry name" value="RINGv"/>
    <property type="match status" value="1"/>
</dbReference>
<dbReference type="AlphaFoldDB" id="A0AAV9CKI1"/>
<dbReference type="FunFam" id="3.30.40.10:FF:000594">
    <property type="entry name" value="RING/U-box superfamily protein"/>
    <property type="match status" value="1"/>
</dbReference>
<dbReference type="InterPro" id="IPR001841">
    <property type="entry name" value="Znf_RING"/>
</dbReference>
<keyword evidence="3" id="KW-0862">Zinc</keyword>
<gene>
    <name evidence="7" type="ORF">QJS10_CPB18g01806</name>
</gene>
<sequence length="361" mass="41150">MGKGVVDGATLPNDLGTSTRSLLISSESGSDNESHEEARGLVRGKRKCSSTSNNFGECSSSTFDRAEIPHFRTTRQPSYRGSSRNRDSERQRQAMDSIIDIDDFSSPELRHTNRKHQVISDDSDARARQLESDEMLARELQEQFYRETPVMGTVEEIDANLAWTLQQEEDALRLGSSHSREAPVRRYSYQPVFQHSSFRSANRTRVPTSARMTQFMRSFRDRSPTVSSNEMEIHLPSNMDFETRLHLLEALEVAYNNNNTRTSSRLPQVQRDFNENDYEMLLSLDNDNHHHGGASLNQINSLPQSVVQNNNFEEACAICLDTPSLGDTIRHLPCLHKFHKDCIDPWLRRKTACPICKSDIT</sequence>
<protein>
    <recommendedName>
        <fullName evidence="6">RING-type domain-containing protein</fullName>
    </recommendedName>
</protein>
<reference evidence="7" key="2">
    <citation type="submission" date="2023-06" db="EMBL/GenBank/DDBJ databases">
        <authorList>
            <person name="Ma L."/>
            <person name="Liu K.-W."/>
            <person name="Li Z."/>
            <person name="Hsiao Y.-Y."/>
            <person name="Qi Y."/>
            <person name="Fu T."/>
            <person name="Tang G."/>
            <person name="Zhang D."/>
            <person name="Sun W.-H."/>
            <person name="Liu D.-K."/>
            <person name="Li Y."/>
            <person name="Chen G.-Z."/>
            <person name="Liu X.-D."/>
            <person name="Liao X.-Y."/>
            <person name="Jiang Y.-T."/>
            <person name="Yu X."/>
            <person name="Hao Y."/>
            <person name="Huang J."/>
            <person name="Zhao X.-W."/>
            <person name="Ke S."/>
            <person name="Chen Y.-Y."/>
            <person name="Wu W.-L."/>
            <person name="Hsu J.-L."/>
            <person name="Lin Y.-F."/>
            <person name="Huang M.-D."/>
            <person name="Li C.-Y."/>
            <person name="Huang L."/>
            <person name="Wang Z.-W."/>
            <person name="Zhao X."/>
            <person name="Zhong W.-Y."/>
            <person name="Peng D.-H."/>
            <person name="Ahmad S."/>
            <person name="Lan S."/>
            <person name="Zhang J.-S."/>
            <person name="Tsai W.-C."/>
            <person name="Van De Peer Y."/>
            <person name="Liu Z.-J."/>
        </authorList>
    </citation>
    <scope>NUCLEOTIDE SEQUENCE</scope>
    <source>
        <strain evidence="7">CP</strain>
        <tissue evidence="7">Leaves</tissue>
    </source>
</reference>
<evidence type="ECO:0000256" key="4">
    <source>
        <dbReference type="PROSITE-ProRule" id="PRU00175"/>
    </source>
</evidence>
<dbReference type="InterPro" id="IPR011016">
    <property type="entry name" value="Znf_RING-CH"/>
</dbReference>
<feature type="compositionally biased region" description="Polar residues" evidence="5">
    <location>
        <begin position="49"/>
        <end position="63"/>
    </location>
</feature>
<dbReference type="EMBL" id="JAUJYO010000018">
    <property type="protein sequence ID" value="KAK1289380.1"/>
    <property type="molecule type" value="Genomic_DNA"/>
</dbReference>
<dbReference type="Gene3D" id="3.30.40.10">
    <property type="entry name" value="Zinc/RING finger domain, C3HC4 (zinc finger)"/>
    <property type="match status" value="1"/>
</dbReference>
<dbReference type="PANTHER" id="PTHR45931:SF25">
    <property type="entry name" value="E3 UBIQUITIN-PROTEIN LIGASE RLIM-LIKE ISOFORM X1"/>
    <property type="match status" value="1"/>
</dbReference>
<dbReference type="SUPFAM" id="SSF57850">
    <property type="entry name" value="RING/U-box"/>
    <property type="match status" value="1"/>
</dbReference>
<feature type="region of interest" description="Disordered" evidence="5">
    <location>
        <begin position="1"/>
        <end position="124"/>
    </location>
</feature>
<evidence type="ECO:0000313" key="8">
    <source>
        <dbReference type="Proteomes" id="UP001180020"/>
    </source>
</evidence>
<keyword evidence="2 4" id="KW-0863">Zinc-finger</keyword>
<dbReference type="GO" id="GO:0008270">
    <property type="term" value="F:zinc ion binding"/>
    <property type="evidence" value="ECO:0007669"/>
    <property type="project" value="UniProtKB-KW"/>
</dbReference>
<evidence type="ECO:0000256" key="5">
    <source>
        <dbReference type="SAM" id="MobiDB-lite"/>
    </source>
</evidence>
<accession>A0AAV9CKI1</accession>
<dbReference type="InterPro" id="IPR051834">
    <property type="entry name" value="RING_finger_E3_ligase"/>
</dbReference>
<dbReference type="Pfam" id="PF13639">
    <property type="entry name" value="zf-RING_2"/>
    <property type="match status" value="1"/>
</dbReference>
<keyword evidence="1" id="KW-0479">Metal-binding</keyword>
<evidence type="ECO:0000256" key="2">
    <source>
        <dbReference type="ARBA" id="ARBA00022771"/>
    </source>
</evidence>
<keyword evidence="8" id="KW-1185">Reference proteome</keyword>
<evidence type="ECO:0000256" key="1">
    <source>
        <dbReference type="ARBA" id="ARBA00022723"/>
    </source>
</evidence>
<dbReference type="Proteomes" id="UP001180020">
    <property type="component" value="Unassembled WGS sequence"/>
</dbReference>
<proteinExistence type="predicted"/>
<dbReference type="GO" id="GO:0006511">
    <property type="term" value="P:ubiquitin-dependent protein catabolic process"/>
    <property type="evidence" value="ECO:0007669"/>
    <property type="project" value="TreeGrafter"/>
</dbReference>
<evidence type="ECO:0000259" key="6">
    <source>
        <dbReference type="PROSITE" id="PS50089"/>
    </source>
</evidence>
<dbReference type="PANTHER" id="PTHR45931">
    <property type="entry name" value="SI:CH211-59O9.10"/>
    <property type="match status" value="1"/>
</dbReference>
<dbReference type="CDD" id="cd16454">
    <property type="entry name" value="RING-H2_PA-TM-RING"/>
    <property type="match status" value="1"/>
</dbReference>
<name>A0AAV9CKI1_ACOCL</name>
<reference evidence="7" key="1">
    <citation type="journal article" date="2023" name="Nat. Commun.">
        <title>Diploid and tetraploid genomes of Acorus and the evolution of monocots.</title>
        <authorList>
            <person name="Ma L."/>
            <person name="Liu K.W."/>
            <person name="Li Z."/>
            <person name="Hsiao Y.Y."/>
            <person name="Qi Y."/>
            <person name="Fu T."/>
            <person name="Tang G.D."/>
            <person name="Zhang D."/>
            <person name="Sun W.H."/>
            <person name="Liu D.K."/>
            <person name="Li Y."/>
            <person name="Chen G.Z."/>
            <person name="Liu X.D."/>
            <person name="Liao X.Y."/>
            <person name="Jiang Y.T."/>
            <person name="Yu X."/>
            <person name="Hao Y."/>
            <person name="Huang J."/>
            <person name="Zhao X.W."/>
            <person name="Ke S."/>
            <person name="Chen Y.Y."/>
            <person name="Wu W.L."/>
            <person name="Hsu J.L."/>
            <person name="Lin Y.F."/>
            <person name="Huang M.D."/>
            <person name="Li C.Y."/>
            <person name="Huang L."/>
            <person name="Wang Z.W."/>
            <person name="Zhao X."/>
            <person name="Zhong W.Y."/>
            <person name="Peng D.H."/>
            <person name="Ahmad S."/>
            <person name="Lan S."/>
            <person name="Zhang J.S."/>
            <person name="Tsai W.C."/>
            <person name="Van de Peer Y."/>
            <person name="Liu Z.J."/>
        </authorList>
    </citation>
    <scope>NUCLEOTIDE SEQUENCE</scope>
    <source>
        <strain evidence="7">CP</strain>
    </source>
</reference>
<feature type="compositionally biased region" description="Basic and acidic residues" evidence="5">
    <location>
        <begin position="84"/>
        <end position="93"/>
    </location>
</feature>
<dbReference type="GO" id="GO:0005634">
    <property type="term" value="C:nucleus"/>
    <property type="evidence" value="ECO:0007669"/>
    <property type="project" value="TreeGrafter"/>
</dbReference>
<dbReference type="InterPro" id="IPR013083">
    <property type="entry name" value="Znf_RING/FYVE/PHD"/>
</dbReference>
<evidence type="ECO:0000313" key="7">
    <source>
        <dbReference type="EMBL" id="KAK1289380.1"/>
    </source>
</evidence>
<comment type="caution">
    <text evidence="7">The sequence shown here is derived from an EMBL/GenBank/DDBJ whole genome shotgun (WGS) entry which is preliminary data.</text>
</comment>
<feature type="compositionally biased region" description="Polar residues" evidence="5">
    <location>
        <begin position="15"/>
        <end position="31"/>
    </location>
</feature>